<name>A0A285N6V1_9HYPH</name>
<feature type="compositionally biased region" description="Low complexity" evidence="2">
    <location>
        <begin position="1"/>
        <end position="25"/>
    </location>
</feature>
<feature type="coiled-coil region" evidence="1">
    <location>
        <begin position="66"/>
        <end position="97"/>
    </location>
</feature>
<dbReference type="InterPro" id="IPR018968">
    <property type="entry name" value="Phasin"/>
</dbReference>
<evidence type="ECO:0000256" key="1">
    <source>
        <dbReference type="SAM" id="Coils"/>
    </source>
</evidence>
<dbReference type="InterPro" id="IPR010234">
    <property type="entry name" value="Phasin_subfam-2"/>
</dbReference>
<dbReference type="NCBIfam" id="TIGR01985">
    <property type="entry name" value="phasin_2"/>
    <property type="match status" value="1"/>
</dbReference>
<evidence type="ECO:0000313" key="5">
    <source>
        <dbReference type="Proteomes" id="UP000219439"/>
    </source>
</evidence>
<protein>
    <submittedName>
        <fullName evidence="4">Phasin</fullName>
    </submittedName>
</protein>
<dbReference type="Proteomes" id="UP000219439">
    <property type="component" value="Unassembled WGS sequence"/>
</dbReference>
<proteinExistence type="predicted"/>
<dbReference type="RefSeq" id="WP_170955880.1">
    <property type="nucleotide sequence ID" value="NZ_OBEL01000001.1"/>
</dbReference>
<accession>A0A285N6V1</accession>
<evidence type="ECO:0000313" key="4">
    <source>
        <dbReference type="EMBL" id="SNZ05205.1"/>
    </source>
</evidence>
<gene>
    <name evidence="4" type="ORF">SAMN06265368_0059</name>
</gene>
<evidence type="ECO:0000259" key="3">
    <source>
        <dbReference type="Pfam" id="PF09361"/>
    </source>
</evidence>
<keyword evidence="5" id="KW-1185">Reference proteome</keyword>
<dbReference type="Pfam" id="PF09361">
    <property type="entry name" value="Phasin_2"/>
    <property type="match status" value="1"/>
</dbReference>
<dbReference type="InterPro" id="IPR010127">
    <property type="entry name" value="Phasin_subfam-1"/>
</dbReference>
<feature type="domain" description="Phasin" evidence="3">
    <location>
        <begin position="76"/>
        <end position="172"/>
    </location>
</feature>
<dbReference type="NCBIfam" id="TIGR01841">
    <property type="entry name" value="phasin"/>
    <property type="match status" value="1"/>
</dbReference>
<organism evidence="4 5">
    <name type="scientific">Cohaesibacter gelatinilyticus</name>
    <dbReference type="NCBI Taxonomy" id="372072"/>
    <lineage>
        <taxon>Bacteria</taxon>
        <taxon>Pseudomonadati</taxon>
        <taxon>Pseudomonadota</taxon>
        <taxon>Alphaproteobacteria</taxon>
        <taxon>Hyphomicrobiales</taxon>
        <taxon>Cohaesibacteraceae</taxon>
    </lineage>
</organism>
<keyword evidence="1" id="KW-0175">Coiled coil</keyword>
<reference evidence="4 5" key="1">
    <citation type="submission" date="2017-09" db="EMBL/GenBank/DDBJ databases">
        <authorList>
            <person name="Ehlers B."/>
            <person name="Leendertz F.H."/>
        </authorList>
    </citation>
    <scope>NUCLEOTIDE SEQUENCE [LARGE SCALE GENOMIC DNA]</scope>
    <source>
        <strain evidence="4 5">DSM 18289</strain>
    </source>
</reference>
<feature type="region of interest" description="Disordered" evidence="2">
    <location>
        <begin position="1"/>
        <end position="30"/>
    </location>
</feature>
<dbReference type="EMBL" id="OBEL01000001">
    <property type="protein sequence ID" value="SNZ05205.1"/>
    <property type="molecule type" value="Genomic_DNA"/>
</dbReference>
<evidence type="ECO:0000256" key="2">
    <source>
        <dbReference type="SAM" id="MobiDB-lite"/>
    </source>
</evidence>
<sequence>MTTAKAPAAKKAAPKTAAKAAPKAPAAKKEEVAKDIFAMPSFELPNMDLSTQMMPEMVRDMAEKGVAKARENYASVRAAAEEQNAAVEKSLDTAREAGMELNKKALDAAQANVEAGFNFFRDILSVKSVGDAIELQTSFARSQFDAVSAQTKDFQETVNKGAQEIAAPVQEAINKNLDAIKAA</sequence>
<dbReference type="AlphaFoldDB" id="A0A285N6V1"/>